<gene>
    <name evidence="1" type="primary">WBGene00112921</name>
</gene>
<accession>A0A2A6B3Z0</accession>
<dbReference type="Proteomes" id="UP000005239">
    <property type="component" value="Unassembled WGS sequence"/>
</dbReference>
<organism evidence="1 2">
    <name type="scientific">Pristionchus pacificus</name>
    <name type="common">Parasitic nematode worm</name>
    <dbReference type="NCBI Taxonomy" id="54126"/>
    <lineage>
        <taxon>Eukaryota</taxon>
        <taxon>Metazoa</taxon>
        <taxon>Ecdysozoa</taxon>
        <taxon>Nematoda</taxon>
        <taxon>Chromadorea</taxon>
        <taxon>Rhabditida</taxon>
        <taxon>Rhabditina</taxon>
        <taxon>Diplogasteromorpha</taxon>
        <taxon>Diplogasteroidea</taxon>
        <taxon>Neodiplogasteridae</taxon>
        <taxon>Pristionchus</taxon>
    </lineage>
</organism>
<protein>
    <submittedName>
        <fullName evidence="1">Uncharacterized protein</fullName>
    </submittedName>
</protein>
<proteinExistence type="predicted"/>
<evidence type="ECO:0000313" key="1">
    <source>
        <dbReference type="EnsemblMetazoa" id="PPA23367.1"/>
    </source>
</evidence>
<evidence type="ECO:0000313" key="2">
    <source>
        <dbReference type="Proteomes" id="UP000005239"/>
    </source>
</evidence>
<reference evidence="1" key="2">
    <citation type="submission" date="2022-06" db="UniProtKB">
        <authorList>
            <consortium name="EnsemblMetazoa"/>
        </authorList>
    </citation>
    <scope>IDENTIFICATION</scope>
    <source>
        <strain evidence="1">PS312</strain>
    </source>
</reference>
<dbReference type="EnsemblMetazoa" id="PPA23367.1">
    <property type="protein sequence ID" value="PPA23367.1"/>
    <property type="gene ID" value="WBGene00112921"/>
</dbReference>
<accession>A0A8R1YK84</accession>
<dbReference type="AlphaFoldDB" id="A0A2A6B3Z0"/>
<sequence>MGCGRRPSSSLPPLPLLPFDEGRWLWRYGLVGRAVSLLSTLWDAGDVRLLSALSALSLFFDEGAWLWSPHEKLNNRFPSTLRNAGDVSFSLPSFNEGVWLRSSPTAGVSVFSRRYGMCRRPLPPVLPPSLLPLMNASSLWKGFAHV</sequence>
<name>A0A2A6B3Z0_PRIPA</name>
<reference evidence="2" key="1">
    <citation type="journal article" date="2008" name="Nat. Genet.">
        <title>The Pristionchus pacificus genome provides a unique perspective on nematode lifestyle and parasitism.</title>
        <authorList>
            <person name="Dieterich C."/>
            <person name="Clifton S.W."/>
            <person name="Schuster L.N."/>
            <person name="Chinwalla A."/>
            <person name="Delehaunty K."/>
            <person name="Dinkelacker I."/>
            <person name="Fulton L."/>
            <person name="Fulton R."/>
            <person name="Godfrey J."/>
            <person name="Minx P."/>
            <person name="Mitreva M."/>
            <person name="Roeseler W."/>
            <person name="Tian H."/>
            <person name="Witte H."/>
            <person name="Yang S.P."/>
            <person name="Wilson R.K."/>
            <person name="Sommer R.J."/>
        </authorList>
    </citation>
    <scope>NUCLEOTIDE SEQUENCE [LARGE SCALE GENOMIC DNA]</scope>
    <source>
        <strain evidence="2">PS312</strain>
    </source>
</reference>
<keyword evidence="2" id="KW-1185">Reference proteome</keyword>